<dbReference type="Gene3D" id="2.60.40.10">
    <property type="entry name" value="Immunoglobulins"/>
    <property type="match status" value="1"/>
</dbReference>
<dbReference type="InterPro" id="IPR025667">
    <property type="entry name" value="SprB_repeat"/>
</dbReference>
<dbReference type="NCBIfam" id="TIGR04183">
    <property type="entry name" value="Por_Secre_tail"/>
    <property type="match status" value="1"/>
</dbReference>
<proteinExistence type="predicted"/>
<keyword evidence="2" id="KW-1185">Reference proteome</keyword>
<dbReference type="Pfam" id="PF13573">
    <property type="entry name" value="SprB"/>
    <property type="match status" value="1"/>
</dbReference>
<dbReference type="InterPro" id="IPR026444">
    <property type="entry name" value="Secre_tail"/>
</dbReference>
<evidence type="ECO:0000313" key="2">
    <source>
        <dbReference type="Proteomes" id="UP000464214"/>
    </source>
</evidence>
<dbReference type="RefSeq" id="WP_160690873.1">
    <property type="nucleotide sequence ID" value="NZ_CP047897.1"/>
</dbReference>
<dbReference type="EMBL" id="CP047897">
    <property type="protein sequence ID" value="QHL87456.1"/>
    <property type="molecule type" value="Genomic_DNA"/>
</dbReference>
<gene>
    <name evidence="1" type="ORF">GU926_08395</name>
</gene>
<organism evidence="1 2">
    <name type="scientific">Nibribacter ruber</name>
    <dbReference type="NCBI Taxonomy" id="2698458"/>
    <lineage>
        <taxon>Bacteria</taxon>
        <taxon>Pseudomonadati</taxon>
        <taxon>Bacteroidota</taxon>
        <taxon>Cytophagia</taxon>
        <taxon>Cytophagales</taxon>
        <taxon>Hymenobacteraceae</taxon>
        <taxon>Nibribacter</taxon>
    </lineage>
</organism>
<dbReference type="InterPro" id="IPR013783">
    <property type="entry name" value="Ig-like_fold"/>
</dbReference>
<dbReference type="Proteomes" id="UP000464214">
    <property type="component" value="Chromosome"/>
</dbReference>
<name>A0A6P1NUC3_9BACT</name>
<dbReference type="AlphaFoldDB" id="A0A6P1NUC3"/>
<dbReference type="KEGG" id="nib:GU926_08395"/>
<protein>
    <submittedName>
        <fullName evidence="1">T9SS type A sorting domain-containing protein</fullName>
    </submittedName>
</protein>
<sequence length="372" mass="38192">MIKDGSGTVVYQAEITGCKGPIVKTDTTTLPFAVVVIREIVNSTSSGSGITGSEISYECGSTIDLTNLFLAWTDAAKKSTCETLKPNLIAPKCGTLPTIAVSTGLTASSVATNVSCSGAGNGAINASVSGGSAPYTYSWVATGGGVIPTGQADDQDLTGLVSGTYTLTVTDGSGCQAITSETITQPDAVLRPAVTIVEPSICAPSPNGSVTVTSPVGADFEYSNDGGTTWQDSPIFSVAAGAGFSITVRSKSSGCVSPATDCDNYDDEISAAPASLKAPASSGTAKDEGMVAYPIPFGDRTTVEFRSARGEEYVINLYDMNGTLIRQLKSGKAKADEVVRVEVDGRGMKEGVYMARKISKSGMSSIKLLKKN</sequence>
<reference evidence="1 2" key="1">
    <citation type="submission" date="2020-01" db="EMBL/GenBank/DDBJ databases">
        <authorList>
            <person name="Kim M."/>
        </authorList>
    </citation>
    <scope>NUCLEOTIDE SEQUENCE [LARGE SCALE GENOMIC DNA]</scope>
    <source>
        <strain evidence="1 2">BT10</strain>
    </source>
</reference>
<accession>A0A6P1NUC3</accession>
<evidence type="ECO:0000313" key="1">
    <source>
        <dbReference type="EMBL" id="QHL87456.1"/>
    </source>
</evidence>